<accession>A0ABT7WP98</accession>
<protein>
    <submittedName>
        <fullName evidence="2">Glycosyltransferase</fullName>
        <ecNumber evidence="2">2.4.-.-</ecNumber>
    </submittedName>
</protein>
<dbReference type="RefSeq" id="WP_267980768.1">
    <property type="nucleotide sequence ID" value="NZ_JAPQKF010000003.1"/>
</dbReference>
<dbReference type="EC" id="2.4.-.-" evidence="2"/>
<keyword evidence="2" id="KW-0808">Transferase</keyword>
<dbReference type="Proteomes" id="UP001168524">
    <property type="component" value="Unassembled WGS sequence"/>
</dbReference>
<gene>
    <name evidence="2" type="ORF">QTA56_09715</name>
</gene>
<dbReference type="PANTHER" id="PTHR22916">
    <property type="entry name" value="GLYCOSYLTRANSFERASE"/>
    <property type="match status" value="1"/>
</dbReference>
<name>A0ABT7WP98_9GAMM</name>
<proteinExistence type="predicted"/>
<reference evidence="2" key="1">
    <citation type="submission" date="2023-06" db="EMBL/GenBank/DDBJ databases">
        <title>Two novel species of Acinetobacter isolated from motorbike repairing workshop in Vietnam.</title>
        <authorList>
            <person name="Le N.T.T."/>
        </authorList>
    </citation>
    <scope>NUCLEOTIDE SEQUENCE</scope>
    <source>
        <strain evidence="2">VNH17</strain>
    </source>
</reference>
<dbReference type="EMBL" id="JAUDZE010000003">
    <property type="protein sequence ID" value="MDN0014512.1"/>
    <property type="molecule type" value="Genomic_DNA"/>
</dbReference>
<evidence type="ECO:0000313" key="2">
    <source>
        <dbReference type="EMBL" id="MDN0014512.1"/>
    </source>
</evidence>
<dbReference type="InterPro" id="IPR029044">
    <property type="entry name" value="Nucleotide-diphossugar_trans"/>
</dbReference>
<keyword evidence="3" id="KW-1185">Reference proteome</keyword>
<dbReference type="GO" id="GO:0016757">
    <property type="term" value="F:glycosyltransferase activity"/>
    <property type="evidence" value="ECO:0007669"/>
    <property type="project" value="UniProtKB-KW"/>
</dbReference>
<dbReference type="PANTHER" id="PTHR22916:SF67">
    <property type="entry name" value="COLANIC ACID BIOSYNTHESIS GLYCOSYL TRANSFERASE WCAE-RELATED"/>
    <property type="match status" value="1"/>
</dbReference>
<keyword evidence="2" id="KW-0328">Glycosyltransferase</keyword>
<dbReference type="InterPro" id="IPR001173">
    <property type="entry name" value="Glyco_trans_2-like"/>
</dbReference>
<dbReference type="Gene3D" id="3.90.550.10">
    <property type="entry name" value="Spore Coat Polysaccharide Biosynthesis Protein SpsA, Chain A"/>
    <property type="match status" value="1"/>
</dbReference>
<dbReference type="Pfam" id="PF00535">
    <property type="entry name" value="Glycos_transf_2"/>
    <property type="match status" value="1"/>
</dbReference>
<evidence type="ECO:0000259" key="1">
    <source>
        <dbReference type="Pfam" id="PF00535"/>
    </source>
</evidence>
<organism evidence="2 3">
    <name type="scientific">Acinetobacter thutiue</name>
    <dbReference type="NCBI Taxonomy" id="2998078"/>
    <lineage>
        <taxon>Bacteria</taxon>
        <taxon>Pseudomonadati</taxon>
        <taxon>Pseudomonadota</taxon>
        <taxon>Gammaproteobacteria</taxon>
        <taxon>Moraxellales</taxon>
        <taxon>Moraxellaceae</taxon>
        <taxon>Acinetobacter</taxon>
    </lineage>
</organism>
<comment type="caution">
    <text evidence="2">The sequence shown here is derived from an EMBL/GenBank/DDBJ whole genome shotgun (WGS) entry which is preliminary data.</text>
</comment>
<evidence type="ECO:0000313" key="3">
    <source>
        <dbReference type="Proteomes" id="UP001168524"/>
    </source>
</evidence>
<sequence length="245" mass="27734">MIKSEDFDEKISIITAVYNEAKCIHHLIDSLRQQTDQNFEWVVVDGHSTDNTLEILKQINDLNIKIISDADFGIYDALNKGIKTSTGEYYLVAGADDIFFPNAIADYKAVIETNVDMITAFVIMGDSIIKPRGYPWLFGQKAFISNHALGVLIRKSLHLNHGFYSNKFPIAADQLFIQKCALDGVKFKKIDKLIGEFSLAGISSTDSIGALSEFFRIQVMMGKNKWIQYVLYILKLLKRVNRLKV</sequence>
<feature type="domain" description="Glycosyltransferase 2-like" evidence="1">
    <location>
        <begin position="12"/>
        <end position="138"/>
    </location>
</feature>
<dbReference type="SUPFAM" id="SSF53448">
    <property type="entry name" value="Nucleotide-diphospho-sugar transferases"/>
    <property type="match status" value="1"/>
</dbReference>